<sequence length="255" mass="29947">MGILHTSCVRECTNRDQNSNQELQVIQNKQIQKIQHHLTNEYETSKTTLKGTSQLSDTEKFMEIKEEDQSSNLKINPVPAFVLNKQLHQFIVPKRENRFIQDIEYEVKQKIQQIQNKEKFKALQLKYSKINDQQQPQKFDKCSSNVLNYINKQHDSLKNEYKIENHAQNESKSNLNYLQSSSLVIEKLQSTQLECISAPNKEIRGILKSDSLKKQSNSVDVKSVNSNKRVHFSEDIKIDSEDLLYKFKWRNFRIA</sequence>
<gene>
    <name evidence="1" type="ORF">PPRIM_AZ9-3.1.T0200331</name>
</gene>
<organism evidence="1 2">
    <name type="scientific">Paramecium primaurelia</name>
    <dbReference type="NCBI Taxonomy" id="5886"/>
    <lineage>
        <taxon>Eukaryota</taxon>
        <taxon>Sar</taxon>
        <taxon>Alveolata</taxon>
        <taxon>Ciliophora</taxon>
        <taxon>Intramacronucleata</taxon>
        <taxon>Oligohymenophorea</taxon>
        <taxon>Peniculida</taxon>
        <taxon>Parameciidae</taxon>
        <taxon>Paramecium</taxon>
    </lineage>
</organism>
<dbReference type="EMBL" id="CAJJDM010000017">
    <property type="protein sequence ID" value="CAD8053442.1"/>
    <property type="molecule type" value="Genomic_DNA"/>
</dbReference>
<dbReference type="Proteomes" id="UP000688137">
    <property type="component" value="Unassembled WGS sequence"/>
</dbReference>
<dbReference type="OMA" id="ENRFISD"/>
<accession>A0A8S1KKQ6</accession>
<protein>
    <submittedName>
        <fullName evidence="1">Uncharacterized protein</fullName>
    </submittedName>
</protein>
<evidence type="ECO:0000313" key="2">
    <source>
        <dbReference type="Proteomes" id="UP000688137"/>
    </source>
</evidence>
<name>A0A8S1KKQ6_PARPR</name>
<keyword evidence="2" id="KW-1185">Reference proteome</keyword>
<evidence type="ECO:0000313" key="1">
    <source>
        <dbReference type="EMBL" id="CAD8053442.1"/>
    </source>
</evidence>
<reference evidence="1" key="1">
    <citation type="submission" date="2021-01" db="EMBL/GenBank/DDBJ databases">
        <authorList>
            <consortium name="Genoscope - CEA"/>
            <person name="William W."/>
        </authorList>
    </citation>
    <scope>NUCLEOTIDE SEQUENCE</scope>
</reference>
<proteinExistence type="predicted"/>
<dbReference type="AlphaFoldDB" id="A0A8S1KKQ6"/>
<comment type="caution">
    <text evidence="1">The sequence shown here is derived from an EMBL/GenBank/DDBJ whole genome shotgun (WGS) entry which is preliminary data.</text>
</comment>